<accession>A0A4U5MJ30</accession>
<name>A0A4U5MJ30_STECR</name>
<gene>
    <name evidence="1" type="ORF">L596_021537</name>
</gene>
<evidence type="ECO:0000313" key="2">
    <source>
        <dbReference type="Proteomes" id="UP000298663"/>
    </source>
</evidence>
<keyword evidence="2" id="KW-1185">Reference proteome</keyword>
<reference evidence="1 2" key="1">
    <citation type="journal article" date="2015" name="Genome Biol.">
        <title>Comparative genomics of Steinernema reveals deeply conserved gene regulatory networks.</title>
        <authorList>
            <person name="Dillman A.R."/>
            <person name="Macchietto M."/>
            <person name="Porter C.F."/>
            <person name="Rogers A."/>
            <person name="Williams B."/>
            <person name="Antoshechkin I."/>
            <person name="Lee M.M."/>
            <person name="Goodwin Z."/>
            <person name="Lu X."/>
            <person name="Lewis E.E."/>
            <person name="Goodrich-Blair H."/>
            <person name="Stock S.P."/>
            <person name="Adams B.J."/>
            <person name="Sternberg P.W."/>
            <person name="Mortazavi A."/>
        </authorList>
    </citation>
    <scope>NUCLEOTIDE SEQUENCE [LARGE SCALE GENOMIC DNA]</scope>
    <source>
        <strain evidence="1 2">ALL</strain>
    </source>
</reference>
<dbReference type="SUPFAM" id="SSF53822">
    <property type="entry name" value="Periplasmic binding protein-like I"/>
    <property type="match status" value="1"/>
</dbReference>
<organism evidence="1 2">
    <name type="scientific">Steinernema carpocapsae</name>
    <name type="common">Entomopathogenic nematode</name>
    <dbReference type="NCBI Taxonomy" id="34508"/>
    <lineage>
        <taxon>Eukaryota</taxon>
        <taxon>Metazoa</taxon>
        <taxon>Ecdysozoa</taxon>
        <taxon>Nematoda</taxon>
        <taxon>Chromadorea</taxon>
        <taxon>Rhabditida</taxon>
        <taxon>Tylenchina</taxon>
        <taxon>Panagrolaimomorpha</taxon>
        <taxon>Strongyloidoidea</taxon>
        <taxon>Steinernematidae</taxon>
        <taxon>Steinernema</taxon>
    </lineage>
</organism>
<proteinExistence type="predicted"/>
<dbReference type="STRING" id="34508.A0A4U5MJ30"/>
<dbReference type="Gene3D" id="3.40.50.2300">
    <property type="match status" value="1"/>
</dbReference>
<reference evidence="1 2" key="2">
    <citation type="journal article" date="2019" name="G3 (Bethesda)">
        <title>Hybrid Assembly of the Genome of the Entomopathogenic Nematode Steinernema carpocapsae Identifies the X-Chromosome.</title>
        <authorList>
            <person name="Serra L."/>
            <person name="Macchietto M."/>
            <person name="Macias-Munoz A."/>
            <person name="McGill C.J."/>
            <person name="Rodriguez I.M."/>
            <person name="Rodriguez B."/>
            <person name="Murad R."/>
            <person name="Mortazavi A."/>
        </authorList>
    </citation>
    <scope>NUCLEOTIDE SEQUENCE [LARGE SCALE GENOMIC DNA]</scope>
    <source>
        <strain evidence="1 2">ALL</strain>
    </source>
</reference>
<comment type="caution">
    <text evidence="1">The sequence shown here is derived from an EMBL/GenBank/DDBJ whole genome shotgun (WGS) entry which is preliminary data.</text>
</comment>
<dbReference type="EMBL" id="AZBU02000007">
    <property type="protein sequence ID" value="TKR69364.1"/>
    <property type="molecule type" value="Genomic_DNA"/>
</dbReference>
<evidence type="ECO:0000313" key="1">
    <source>
        <dbReference type="EMBL" id="TKR69364.1"/>
    </source>
</evidence>
<sequence>MDNDEYVYILPDVSANPSDRLNFYKDLSLNPDKRDNDAFIVAERALLLDSTLIEERTFKNFSEMLISRMDDAPFFCKEECSREVNASTFAALLHDTTMLYGLALNHTLRTNRTLFRNGTQVALNAAGITFEGTTVLDLSS</sequence>
<protein>
    <recommendedName>
        <fullName evidence="3">Receptor ligand binding region domain-containing protein</fullName>
    </recommendedName>
</protein>
<dbReference type="Proteomes" id="UP000298663">
    <property type="component" value="Unassembled WGS sequence"/>
</dbReference>
<dbReference type="InterPro" id="IPR028082">
    <property type="entry name" value="Peripla_BP_I"/>
</dbReference>
<dbReference type="AlphaFoldDB" id="A0A4U5MJ30"/>
<dbReference type="OrthoDB" id="5844008at2759"/>
<evidence type="ECO:0008006" key="3">
    <source>
        <dbReference type="Google" id="ProtNLM"/>
    </source>
</evidence>